<keyword evidence="2 8" id="KW-0813">Transport</keyword>
<name>A0A401UYN3_9CELL</name>
<dbReference type="InterPro" id="IPR000711">
    <property type="entry name" value="ATPase_OSCP/dsu"/>
</dbReference>
<evidence type="ECO:0000256" key="2">
    <source>
        <dbReference type="ARBA" id="ARBA00022448"/>
    </source>
</evidence>
<comment type="caution">
    <text evidence="9">The sequence shown here is derived from an EMBL/GenBank/DDBJ whole genome shotgun (WGS) entry which is preliminary data.</text>
</comment>
<organism evidence="9 10">
    <name type="scientific">Cellulomonas algicola</name>
    <dbReference type="NCBI Taxonomy" id="2071633"/>
    <lineage>
        <taxon>Bacteria</taxon>
        <taxon>Bacillati</taxon>
        <taxon>Actinomycetota</taxon>
        <taxon>Actinomycetes</taxon>
        <taxon>Micrococcales</taxon>
        <taxon>Cellulomonadaceae</taxon>
        <taxon>Cellulomonas</taxon>
    </lineage>
</organism>
<evidence type="ECO:0000256" key="5">
    <source>
        <dbReference type="ARBA" id="ARBA00023136"/>
    </source>
</evidence>
<dbReference type="InterPro" id="IPR026015">
    <property type="entry name" value="ATP_synth_OSCP/delta_N_sf"/>
</dbReference>
<keyword evidence="3 8" id="KW-0375">Hydrogen ion transport</keyword>
<keyword evidence="8" id="KW-1003">Cell membrane</keyword>
<keyword evidence="7 8" id="KW-0066">ATP synthesis</keyword>
<accession>A0A401UYN3</accession>
<comment type="function">
    <text evidence="8">This protein is part of the stalk that links CF(0) to CF(1). It either transmits conformational changes from CF(0) to CF(1) or is implicated in proton conduction.</text>
</comment>
<dbReference type="PRINTS" id="PR00125">
    <property type="entry name" value="ATPASEDELTA"/>
</dbReference>
<proteinExistence type="inferred from homology"/>
<reference evidence="9 10" key="1">
    <citation type="submission" date="2018-11" db="EMBL/GenBank/DDBJ databases">
        <title>Draft genome sequence of Cellulomonas takizawaensis strain TKZ-21.</title>
        <authorList>
            <person name="Yamamura H."/>
            <person name="Hayashi T."/>
            <person name="Hamada M."/>
            <person name="Serisawa Y."/>
            <person name="Matsuyama K."/>
            <person name="Nakagawa Y."/>
            <person name="Otoguro M."/>
            <person name="Yanagida F."/>
            <person name="Hayakawa M."/>
        </authorList>
    </citation>
    <scope>NUCLEOTIDE SEQUENCE [LARGE SCALE GENOMIC DNA]</scope>
    <source>
        <strain evidence="9 10">TKZ-21</strain>
    </source>
</reference>
<dbReference type="InterPro" id="IPR020781">
    <property type="entry name" value="ATPase_OSCP/d_CS"/>
</dbReference>
<dbReference type="PANTHER" id="PTHR11910">
    <property type="entry name" value="ATP SYNTHASE DELTA CHAIN"/>
    <property type="match status" value="1"/>
</dbReference>
<sequence>MRGTSRASLAAAEERWEPVLDAAGAQSSELGEQLFALVDALDSSGSLRRTLADPSIDGDAKAGLVGRLLAAADPRVVDAAQGLVRSRWSADEDLTEATEHLAFHAVLATAEADGSLARVEEELFRFSRALAGQREVRRTLFDTTVPAAARAKLVEDILAGRTSPVTATLAKRLAAAPRGRRYVAALGHLADLIAARRQRQVATVSTATPLSAAQRDRLAEILERAYGRVVQLNVVLDPHVLGGLRVQVGPQVVDATVLARLADARRRLAS</sequence>
<evidence type="ECO:0000256" key="1">
    <source>
        <dbReference type="ARBA" id="ARBA00004370"/>
    </source>
</evidence>
<keyword evidence="5 8" id="KW-0472">Membrane</keyword>
<dbReference type="Pfam" id="PF00213">
    <property type="entry name" value="OSCP"/>
    <property type="match status" value="1"/>
</dbReference>
<protein>
    <recommendedName>
        <fullName evidence="8">ATP synthase subunit delta</fullName>
    </recommendedName>
    <alternativeName>
        <fullName evidence="8">ATP synthase F(1) sector subunit delta</fullName>
    </alternativeName>
    <alternativeName>
        <fullName evidence="8">F-type ATPase subunit delta</fullName>
        <shortName evidence="8">F-ATPase subunit delta</shortName>
    </alternativeName>
</protein>
<dbReference type="OrthoDB" id="5242917at2"/>
<dbReference type="PROSITE" id="PS00389">
    <property type="entry name" value="ATPASE_DELTA"/>
    <property type="match status" value="1"/>
</dbReference>
<comment type="function">
    <text evidence="8">F(1)F(0) ATP synthase produces ATP from ADP in the presence of a proton or sodium gradient. F-type ATPases consist of two structural domains, F(1) containing the extramembraneous catalytic core and F(0) containing the membrane proton channel, linked together by a central stalk and a peripheral stalk. During catalysis, ATP synthesis in the catalytic domain of F(1) is coupled via a rotary mechanism of the central stalk subunits to proton translocation.</text>
</comment>
<dbReference type="EMBL" id="BHYL01000094">
    <property type="protein sequence ID" value="GCD19752.1"/>
    <property type="molecule type" value="Genomic_DNA"/>
</dbReference>
<dbReference type="RefSeq" id="WP_124342283.1">
    <property type="nucleotide sequence ID" value="NZ_BHYL01000094.1"/>
</dbReference>
<evidence type="ECO:0000256" key="7">
    <source>
        <dbReference type="ARBA" id="ARBA00023310"/>
    </source>
</evidence>
<dbReference type="NCBIfam" id="NF009967">
    <property type="entry name" value="PRK13430.1"/>
    <property type="match status" value="1"/>
</dbReference>
<evidence type="ECO:0000256" key="4">
    <source>
        <dbReference type="ARBA" id="ARBA00023065"/>
    </source>
</evidence>
<keyword evidence="4 8" id="KW-0406">Ion transport</keyword>
<keyword evidence="6 8" id="KW-0139">CF(1)</keyword>
<evidence type="ECO:0000313" key="9">
    <source>
        <dbReference type="EMBL" id="GCD19752.1"/>
    </source>
</evidence>
<dbReference type="HAMAP" id="MF_01416">
    <property type="entry name" value="ATP_synth_delta_bact"/>
    <property type="match status" value="1"/>
</dbReference>
<dbReference type="GO" id="GO:0046933">
    <property type="term" value="F:proton-transporting ATP synthase activity, rotational mechanism"/>
    <property type="evidence" value="ECO:0007669"/>
    <property type="project" value="UniProtKB-UniRule"/>
</dbReference>
<evidence type="ECO:0000256" key="6">
    <source>
        <dbReference type="ARBA" id="ARBA00023196"/>
    </source>
</evidence>
<comment type="similarity">
    <text evidence="8">Belongs to the ATPase delta chain family.</text>
</comment>
<evidence type="ECO:0000256" key="3">
    <source>
        <dbReference type="ARBA" id="ARBA00022781"/>
    </source>
</evidence>
<dbReference type="Gene3D" id="1.10.520.20">
    <property type="entry name" value="N-terminal domain of the delta subunit of the F1F0-ATP synthase"/>
    <property type="match status" value="1"/>
</dbReference>
<keyword evidence="10" id="KW-1185">Reference proteome</keyword>
<evidence type="ECO:0000313" key="10">
    <source>
        <dbReference type="Proteomes" id="UP000288246"/>
    </source>
</evidence>
<dbReference type="GO" id="GO:0005886">
    <property type="term" value="C:plasma membrane"/>
    <property type="evidence" value="ECO:0007669"/>
    <property type="project" value="UniProtKB-SubCell"/>
</dbReference>
<dbReference type="GO" id="GO:0045259">
    <property type="term" value="C:proton-transporting ATP synthase complex"/>
    <property type="evidence" value="ECO:0007669"/>
    <property type="project" value="UniProtKB-KW"/>
</dbReference>
<gene>
    <name evidence="8 9" type="primary">atpH</name>
    <name evidence="9" type="ORF">CTKZ_13140</name>
</gene>
<dbReference type="Proteomes" id="UP000288246">
    <property type="component" value="Unassembled WGS sequence"/>
</dbReference>
<comment type="subcellular location">
    <subcellularLocation>
        <location evidence="8">Cell membrane</location>
        <topology evidence="8">Peripheral membrane protein</topology>
    </subcellularLocation>
    <subcellularLocation>
        <location evidence="1">Membrane</location>
    </subcellularLocation>
</comment>
<evidence type="ECO:0000256" key="8">
    <source>
        <dbReference type="HAMAP-Rule" id="MF_01416"/>
    </source>
</evidence>
<dbReference type="AlphaFoldDB" id="A0A401UYN3"/>